<keyword evidence="2" id="KW-1185">Reference proteome</keyword>
<dbReference type="Proteomes" id="UP000014500">
    <property type="component" value="Unassembled WGS sequence"/>
</dbReference>
<dbReference type="EMBL" id="JH432105">
    <property type="status" value="NOT_ANNOTATED_CDS"/>
    <property type="molecule type" value="Genomic_DNA"/>
</dbReference>
<dbReference type="HOGENOM" id="CLU_1449441_0_0_1"/>
<protein>
    <submittedName>
        <fullName evidence="1">Uncharacterized protein</fullName>
    </submittedName>
</protein>
<proteinExistence type="predicted"/>
<sequence length="187" mass="20849">MKKQTKCVGLPETCFLIFVISFFLSETVHQGVAATWKELFPDSKRSVIPQGNGQLVWFYNLACHFKNMAREAEKGKEWGYWIGPPQKTHQTPVTLGRRFQEKGKELCTEKNGEMQHMFLVASYTGITEGVQTVRGTAEGEMQLAHLEAAVVFINGIKADLCAVEDGEIKMQSMCGKPKPPAQVVLLA</sequence>
<reference evidence="1" key="2">
    <citation type="submission" date="2015-02" db="UniProtKB">
        <authorList>
            <consortium name="EnsemblMetazoa"/>
        </authorList>
    </citation>
    <scope>IDENTIFICATION</scope>
</reference>
<reference evidence="2" key="1">
    <citation type="submission" date="2011-05" db="EMBL/GenBank/DDBJ databases">
        <authorList>
            <person name="Richards S.R."/>
            <person name="Qu J."/>
            <person name="Jiang H."/>
            <person name="Jhangiani S.N."/>
            <person name="Agravi P."/>
            <person name="Goodspeed R."/>
            <person name="Gross S."/>
            <person name="Mandapat C."/>
            <person name="Jackson L."/>
            <person name="Mathew T."/>
            <person name="Pu L."/>
            <person name="Thornton R."/>
            <person name="Saada N."/>
            <person name="Wilczek-Boney K.B."/>
            <person name="Lee S."/>
            <person name="Kovar C."/>
            <person name="Wu Y."/>
            <person name="Scherer S.E."/>
            <person name="Worley K.C."/>
            <person name="Muzny D.M."/>
            <person name="Gibbs R."/>
        </authorList>
    </citation>
    <scope>NUCLEOTIDE SEQUENCE</scope>
    <source>
        <strain evidence="2">Brora</strain>
    </source>
</reference>
<name>T1JJ09_STRMM</name>
<accession>T1JJ09</accession>
<dbReference type="EnsemblMetazoa" id="SMAR013840-RA">
    <property type="protein sequence ID" value="SMAR013840-PA"/>
    <property type="gene ID" value="SMAR013840"/>
</dbReference>
<evidence type="ECO:0000313" key="1">
    <source>
        <dbReference type="EnsemblMetazoa" id="SMAR013840-PA"/>
    </source>
</evidence>
<dbReference type="AlphaFoldDB" id="T1JJ09"/>
<evidence type="ECO:0000313" key="2">
    <source>
        <dbReference type="Proteomes" id="UP000014500"/>
    </source>
</evidence>
<organism evidence="1 2">
    <name type="scientific">Strigamia maritima</name>
    <name type="common">European centipede</name>
    <name type="synonym">Geophilus maritimus</name>
    <dbReference type="NCBI Taxonomy" id="126957"/>
    <lineage>
        <taxon>Eukaryota</taxon>
        <taxon>Metazoa</taxon>
        <taxon>Ecdysozoa</taxon>
        <taxon>Arthropoda</taxon>
        <taxon>Myriapoda</taxon>
        <taxon>Chilopoda</taxon>
        <taxon>Pleurostigmophora</taxon>
        <taxon>Geophilomorpha</taxon>
        <taxon>Linotaeniidae</taxon>
        <taxon>Strigamia</taxon>
    </lineage>
</organism>